<protein>
    <submittedName>
        <fullName evidence="1">Uncharacterized protein</fullName>
    </submittedName>
</protein>
<accession>A0A0P1AWL5</accession>
<name>A0A0P1AWL5_PLAHL</name>
<proteinExistence type="predicted"/>
<dbReference type="AlphaFoldDB" id="A0A0P1AWL5"/>
<dbReference type="GeneID" id="36396444"/>
<keyword evidence="2" id="KW-1185">Reference proteome</keyword>
<sequence>MRLGHKKSSCPYRKSESHDEIVFSAMSGIADGKPYGFWIVEQILIQVEIAIIFQSIALDFTNQNQCSQSMVKLWLQFLMSACDFPRARKTPVVTVALIFSTLVLEMKPLQDGRDYQGL</sequence>
<evidence type="ECO:0000313" key="1">
    <source>
        <dbReference type="EMBL" id="CEG45062.1"/>
    </source>
</evidence>
<organism evidence="1 2">
    <name type="scientific">Plasmopara halstedii</name>
    <name type="common">Downy mildew of sunflower</name>
    <dbReference type="NCBI Taxonomy" id="4781"/>
    <lineage>
        <taxon>Eukaryota</taxon>
        <taxon>Sar</taxon>
        <taxon>Stramenopiles</taxon>
        <taxon>Oomycota</taxon>
        <taxon>Peronosporomycetes</taxon>
        <taxon>Peronosporales</taxon>
        <taxon>Peronosporaceae</taxon>
        <taxon>Plasmopara</taxon>
    </lineage>
</organism>
<reference evidence="2" key="1">
    <citation type="submission" date="2014-09" db="EMBL/GenBank/DDBJ databases">
        <authorList>
            <person name="Sharma Rahul"/>
            <person name="Thines Marco"/>
        </authorList>
    </citation>
    <scope>NUCLEOTIDE SEQUENCE [LARGE SCALE GENOMIC DNA]</scope>
</reference>
<evidence type="ECO:0000313" key="2">
    <source>
        <dbReference type="Proteomes" id="UP000054928"/>
    </source>
</evidence>
<dbReference type="EMBL" id="CCYD01001538">
    <property type="protein sequence ID" value="CEG45062.1"/>
    <property type="molecule type" value="Genomic_DNA"/>
</dbReference>
<dbReference type="RefSeq" id="XP_024581431.1">
    <property type="nucleotide sequence ID" value="XM_024715765.1"/>
</dbReference>
<dbReference type="Proteomes" id="UP000054928">
    <property type="component" value="Unassembled WGS sequence"/>
</dbReference>